<name>A0A2P2QSD2_RHIMU</name>
<accession>A0A2P2QSD2</accession>
<organism evidence="1">
    <name type="scientific">Rhizophora mucronata</name>
    <name type="common">Asiatic mangrove</name>
    <dbReference type="NCBI Taxonomy" id="61149"/>
    <lineage>
        <taxon>Eukaryota</taxon>
        <taxon>Viridiplantae</taxon>
        <taxon>Streptophyta</taxon>
        <taxon>Embryophyta</taxon>
        <taxon>Tracheophyta</taxon>
        <taxon>Spermatophyta</taxon>
        <taxon>Magnoliopsida</taxon>
        <taxon>eudicotyledons</taxon>
        <taxon>Gunneridae</taxon>
        <taxon>Pentapetalae</taxon>
        <taxon>rosids</taxon>
        <taxon>fabids</taxon>
        <taxon>Malpighiales</taxon>
        <taxon>Rhizophoraceae</taxon>
        <taxon>Rhizophora</taxon>
    </lineage>
</organism>
<proteinExistence type="predicted"/>
<evidence type="ECO:0000313" key="1">
    <source>
        <dbReference type="EMBL" id="MBX69838.1"/>
    </source>
</evidence>
<dbReference type="AlphaFoldDB" id="A0A2P2QSD2"/>
<protein>
    <submittedName>
        <fullName evidence="1">Uncharacterized protein</fullName>
    </submittedName>
</protein>
<reference evidence="1" key="1">
    <citation type="submission" date="2018-02" db="EMBL/GenBank/DDBJ databases">
        <title>Rhizophora mucronata_Transcriptome.</title>
        <authorList>
            <person name="Meera S.P."/>
            <person name="Sreeshan A."/>
            <person name="Augustine A."/>
        </authorList>
    </citation>
    <scope>NUCLEOTIDE SEQUENCE</scope>
    <source>
        <tissue evidence="1">Leaf</tissue>
    </source>
</reference>
<sequence length="41" mass="5015">MNKRIFSRASAPKYYHMKRKVCHTLTNNRREATIKMLLYRS</sequence>
<dbReference type="EMBL" id="GGEC01089354">
    <property type="protein sequence ID" value="MBX69838.1"/>
    <property type="molecule type" value="Transcribed_RNA"/>
</dbReference>